<comment type="caution">
    <text evidence="5">The sequence shown here is derived from an EMBL/GenBank/DDBJ whole genome shotgun (WGS) entry which is preliminary data.</text>
</comment>
<evidence type="ECO:0000259" key="4">
    <source>
        <dbReference type="Pfam" id="PF03364"/>
    </source>
</evidence>
<dbReference type="InterPro" id="IPR005031">
    <property type="entry name" value="COQ10_START"/>
</dbReference>
<dbReference type="CDD" id="cd07813">
    <property type="entry name" value="COQ10p_like"/>
    <property type="match status" value="1"/>
</dbReference>
<evidence type="ECO:0000256" key="1">
    <source>
        <dbReference type="ARBA" id="ARBA00006885"/>
    </source>
</evidence>
<proteinExistence type="inferred from homology"/>
<dbReference type="SUPFAM" id="SSF55961">
    <property type="entry name" value="Bet v1-like"/>
    <property type="match status" value="1"/>
</dbReference>
<keyword evidence="6" id="KW-1185">Reference proteome</keyword>
<dbReference type="GO" id="GO:0045333">
    <property type="term" value="P:cellular respiration"/>
    <property type="evidence" value="ECO:0007669"/>
    <property type="project" value="InterPro"/>
</dbReference>
<dbReference type="PANTHER" id="PTHR12901">
    <property type="entry name" value="SPERM PROTEIN HOMOLOG"/>
    <property type="match status" value="1"/>
</dbReference>
<evidence type="ECO:0000256" key="3">
    <source>
        <dbReference type="ARBA" id="ARBA00024947"/>
    </source>
</evidence>
<dbReference type="AlphaFoldDB" id="A0A369JV71"/>
<comment type="similarity">
    <text evidence="1">Belongs to the COQ10 family.</text>
</comment>
<dbReference type="InterPro" id="IPR023393">
    <property type="entry name" value="START-like_dom_sf"/>
</dbReference>
<dbReference type="STRING" id="39966.A0A369JV71"/>
<comment type="subunit">
    <text evidence="2">Interacts with coenzyme Q.</text>
</comment>
<dbReference type="OrthoDB" id="202840at2759"/>
<evidence type="ECO:0000256" key="2">
    <source>
        <dbReference type="ARBA" id="ARBA00011814"/>
    </source>
</evidence>
<dbReference type="GO" id="GO:0005739">
    <property type="term" value="C:mitochondrion"/>
    <property type="evidence" value="ECO:0007669"/>
    <property type="project" value="TreeGrafter"/>
</dbReference>
<dbReference type="Proteomes" id="UP000076154">
    <property type="component" value="Unassembled WGS sequence"/>
</dbReference>
<gene>
    <name evidence="5" type="primary">coq10b</name>
    <name evidence="5" type="ORF">Hypma_010239</name>
</gene>
<dbReference type="EMBL" id="LUEZ02000049">
    <property type="protein sequence ID" value="RDB22646.1"/>
    <property type="molecule type" value="Genomic_DNA"/>
</dbReference>
<comment type="function">
    <text evidence="3">Required for the function of coenzyme Q in the respiratory chain. May serve as a chaperone or may be involved in the transport of Q6 from its site of synthesis to the catalytic sites of the respiratory complexes.</text>
</comment>
<dbReference type="FunCoup" id="A0A369JV71">
    <property type="interactions" value="191"/>
</dbReference>
<dbReference type="InterPro" id="IPR044996">
    <property type="entry name" value="COQ10-like"/>
</dbReference>
<feature type="domain" description="Coenzyme Q-binding protein COQ10 START" evidence="4">
    <location>
        <begin position="53"/>
        <end position="207"/>
    </location>
</feature>
<sequence length="219" mass="24484">MFCGRARLPLRLLFSCRTRGHAYNRSLFTLPKLSDLSPWNTETQTYHERKILPYGQKELYDIVADVASYHHFIPFCTGSRIVTPSLPQAHKDLLTPSVMEAELTVGFLAFTERYVSQVTCTPYRSVKAEASSSTPLFETLSTVWQFQPASAQSPHASFQSLQPHTGSEQQPTLVTLDLAYAFANPLHASISSAFFGQVSKLMVKAFEERCLEVYGHGSA</sequence>
<dbReference type="Pfam" id="PF03364">
    <property type="entry name" value="Polyketide_cyc"/>
    <property type="match status" value="1"/>
</dbReference>
<dbReference type="Gene3D" id="3.30.530.20">
    <property type="match status" value="1"/>
</dbReference>
<name>A0A369JV71_HYPMA</name>
<protein>
    <submittedName>
        <fullName evidence="5">Coenzyme Q-binding protein COQ10 B, mitochondrial</fullName>
    </submittedName>
</protein>
<dbReference type="PANTHER" id="PTHR12901:SF10">
    <property type="entry name" value="COENZYME Q-BINDING PROTEIN COQ10, MITOCHONDRIAL"/>
    <property type="match status" value="1"/>
</dbReference>
<reference evidence="5" key="1">
    <citation type="submission" date="2018-04" db="EMBL/GenBank/DDBJ databases">
        <title>Whole genome sequencing of Hypsizygus marmoreus.</title>
        <authorList>
            <person name="Choi I.-G."/>
            <person name="Min B."/>
            <person name="Kim J.-G."/>
            <person name="Kim S."/>
            <person name="Oh Y.-L."/>
            <person name="Kong W.-S."/>
            <person name="Park H."/>
            <person name="Jeong J."/>
            <person name="Song E.-S."/>
        </authorList>
    </citation>
    <scope>NUCLEOTIDE SEQUENCE [LARGE SCALE GENOMIC DNA]</scope>
    <source>
        <strain evidence="5">51987-8</strain>
    </source>
</reference>
<dbReference type="GO" id="GO:0048039">
    <property type="term" value="F:ubiquinone binding"/>
    <property type="evidence" value="ECO:0007669"/>
    <property type="project" value="InterPro"/>
</dbReference>
<dbReference type="InParanoid" id="A0A369JV71"/>
<organism evidence="5 6">
    <name type="scientific">Hypsizygus marmoreus</name>
    <name type="common">White beech mushroom</name>
    <name type="synonym">Agaricus marmoreus</name>
    <dbReference type="NCBI Taxonomy" id="39966"/>
    <lineage>
        <taxon>Eukaryota</taxon>
        <taxon>Fungi</taxon>
        <taxon>Dikarya</taxon>
        <taxon>Basidiomycota</taxon>
        <taxon>Agaricomycotina</taxon>
        <taxon>Agaricomycetes</taxon>
        <taxon>Agaricomycetidae</taxon>
        <taxon>Agaricales</taxon>
        <taxon>Tricholomatineae</taxon>
        <taxon>Lyophyllaceae</taxon>
        <taxon>Hypsizygus</taxon>
    </lineage>
</organism>
<evidence type="ECO:0000313" key="6">
    <source>
        <dbReference type="Proteomes" id="UP000076154"/>
    </source>
</evidence>
<evidence type="ECO:0000313" key="5">
    <source>
        <dbReference type="EMBL" id="RDB22646.1"/>
    </source>
</evidence>
<accession>A0A369JV71</accession>